<sequence length="144" mass="16189">MPPSTRRSQRSTRRSSPSESMDENEIRNSSLESNASDGENPRRKTRVTFSQDDTNPPSPSVSDGSSARRVSARAARSARRQAKIDVDPPAKKGGNSSKNAFKRRMEIKRSASNTSNSKKDKDEELFKRSLHVYHNLLLNISERE</sequence>
<feature type="region of interest" description="Disordered" evidence="1">
    <location>
        <begin position="1"/>
        <end position="126"/>
    </location>
</feature>
<reference evidence="2 3" key="1">
    <citation type="journal article" date="2021" name="Sci. Rep.">
        <title>The genome of the diatom Chaetoceros tenuissimus carries an ancient integrated fragment of an extant virus.</title>
        <authorList>
            <person name="Hongo Y."/>
            <person name="Kimura K."/>
            <person name="Takaki Y."/>
            <person name="Yoshida Y."/>
            <person name="Baba S."/>
            <person name="Kobayashi G."/>
            <person name="Nagasaki K."/>
            <person name="Hano T."/>
            <person name="Tomaru Y."/>
        </authorList>
    </citation>
    <scope>NUCLEOTIDE SEQUENCE [LARGE SCALE GENOMIC DNA]</scope>
    <source>
        <strain evidence="2 3">NIES-3715</strain>
    </source>
</reference>
<proteinExistence type="predicted"/>
<evidence type="ECO:0000313" key="2">
    <source>
        <dbReference type="EMBL" id="GFH47520.1"/>
    </source>
</evidence>
<dbReference type="Proteomes" id="UP001054902">
    <property type="component" value="Unassembled WGS sequence"/>
</dbReference>
<keyword evidence="3" id="KW-1185">Reference proteome</keyword>
<dbReference type="AlphaFoldDB" id="A0AAD3CMP0"/>
<protein>
    <submittedName>
        <fullName evidence="2">Uncharacterized protein</fullName>
    </submittedName>
</protein>
<feature type="compositionally biased region" description="Basic and acidic residues" evidence="1">
    <location>
        <begin position="117"/>
        <end position="126"/>
    </location>
</feature>
<evidence type="ECO:0000256" key="1">
    <source>
        <dbReference type="SAM" id="MobiDB-lite"/>
    </source>
</evidence>
<evidence type="ECO:0000313" key="3">
    <source>
        <dbReference type="Proteomes" id="UP001054902"/>
    </source>
</evidence>
<accession>A0AAD3CMP0</accession>
<comment type="caution">
    <text evidence="2">The sequence shown here is derived from an EMBL/GenBank/DDBJ whole genome shotgun (WGS) entry which is preliminary data.</text>
</comment>
<gene>
    <name evidence="2" type="ORF">CTEN210_03995</name>
</gene>
<feature type="compositionally biased region" description="Polar residues" evidence="1">
    <location>
        <begin position="27"/>
        <end position="37"/>
    </location>
</feature>
<feature type="compositionally biased region" description="Low complexity" evidence="1">
    <location>
        <begin position="60"/>
        <end position="75"/>
    </location>
</feature>
<organism evidence="2 3">
    <name type="scientific">Chaetoceros tenuissimus</name>
    <dbReference type="NCBI Taxonomy" id="426638"/>
    <lineage>
        <taxon>Eukaryota</taxon>
        <taxon>Sar</taxon>
        <taxon>Stramenopiles</taxon>
        <taxon>Ochrophyta</taxon>
        <taxon>Bacillariophyta</taxon>
        <taxon>Coscinodiscophyceae</taxon>
        <taxon>Chaetocerotophycidae</taxon>
        <taxon>Chaetocerotales</taxon>
        <taxon>Chaetocerotaceae</taxon>
        <taxon>Chaetoceros</taxon>
    </lineage>
</organism>
<name>A0AAD3CMP0_9STRA</name>
<dbReference type="EMBL" id="BLLK01000023">
    <property type="protein sequence ID" value="GFH47520.1"/>
    <property type="molecule type" value="Genomic_DNA"/>
</dbReference>